<dbReference type="SUPFAM" id="SSF52540">
    <property type="entry name" value="P-loop containing nucleoside triphosphate hydrolases"/>
    <property type="match status" value="1"/>
</dbReference>
<proteinExistence type="inferred from homology"/>
<dbReference type="InterPro" id="IPR017871">
    <property type="entry name" value="ABC_transporter-like_CS"/>
</dbReference>
<evidence type="ECO:0000259" key="5">
    <source>
        <dbReference type="PROSITE" id="PS50893"/>
    </source>
</evidence>
<comment type="similarity">
    <text evidence="1">Belongs to the ABC transporter superfamily.</text>
</comment>
<evidence type="ECO:0000313" key="7">
    <source>
        <dbReference type="Proteomes" id="UP000214880"/>
    </source>
</evidence>
<dbReference type="InterPro" id="IPR003593">
    <property type="entry name" value="AAA+_ATPase"/>
</dbReference>
<name>A0A1G9QVU3_9FIRM</name>
<dbReference type="PANTHER" id="PTHR43776:SF7">
    <property type="entry name" value="D,D-DIPEPTIDE TRANSPORT ATP-BINDING PROTEIN DDPF-RELATED"/>
    <property type="match status" value="1"/>
</dbReference>
<keyword evidence="2" id="KW-0813">Transport</keyword>
<gene>
    <name evidence="6" type="ORF">SAMN04488502_102325</name>
</gene>
<dbReference type="AlphaFoldDB" id="A0A1G9QVU3"/>
<evidence type="ECO:0000256" key="2">
    <source>
        <dbReference type="ARBA" id="ARBA00022448"/>
    </source>
</evidence>
<reference evidence="6 7" key="1">
    <citation type="submission" date="2016-10" db="EMBL/GenBank/DDBJ databases">
        <authorList>
            <person name="de Groot N.N."/>
        </authorList>
    </citation>
    <scope>NUCLEOTIDE SEQUENCE [LARGE SCALE GENOMIC DNA]</scope>
    <source>
        <strain evidence="6 7">DSM 1736</strain>
    </source>
</reference>
<keyword evidence="3" id="KW-0547">Nucleotide-binding</keyword>
<dbReference type="Gene3D" id="3.40.50.300">
    <property type="entry name" value="P-loop containing nucleotide triphosphate hydrolases"/>
    <property type="match status" value="1"/>
</dbReference>
<evidence type="ECO:0000256" key="1">
    <source>
        <dbReference type="ARBA" id="ARBA00005417"/>
    </source>
</evidence>
<dbReference type="GO" id="GO:0055085">
    <property type="term" value="P:transmembrane transport"/>
    <property type="evidence" value="ECO:0007669"/>
    <property type="project" value="UniProtKB-ARBA"/>
</dbReference>
<dbReference type="OrthoDB" id="9779287at2"/>
<dbReference type="GO" id="GO:0016887">
    <property type="term" value="F:ATP hydrolysis activity"/>
    <property type="evidence" value="ECO:0007669"/>
    <property type="project" value="InterPro"/>
</dbReference>
<dbReference type="Proteomes" id="UP000214880">
    <property type="component" value="Unassembled WGS sequence"/>
</dbReference>
<dbReference type="InterPro" id="IPR050319">
    <property type="entry name" value="ABC_transp_ATP-bind"/>
</dbReference>
<evidence type="ECO:0000313" key="6">
    <source>
        <dbReference type="EMBL" id="SDM15152.1"/>
    </source>
</evidence>
<dbReference type="InterPro" id="IPR027417">
    <property type="entry name" value="P-loop_NTPase"/>
</dbReference>
<feature type="domain" description="ABC transporter" evidence="5">
    <location>
        <begin position="2"/>
        <end position="242"/>
    </location>
</feature>
<dbReference type="RefSeq" id="WP_092070829.1">
    <property type="nucleotide sequence ID" value="NZ_FNHB01000002.1"/>
</dbReference>
<dbReference type="CDD" id="cd03257">
    <property type="entry name" value="ABC_NikE_OppD_transporters"/>
    <property type="match status" value="1"/>
</dbReference>
<dbReference type="Pfam" id="PF00005">
    <property type="entry name" value="ABC_tran"/>
    <property type="match status" value="1"/>
</dbReference>
<dbReference type="PANTHER" id="PTHR43776">
    <property type="entry name" value="TRANSPORT ATP-BINDING PROTEIN"/>
    <property type="match status" value="1"/>
</dbReference>
<dbReference type="EMBL" id="FNHB01000002">
    <property type="protein sequence ID" value="SDM15152.1"/>
    <property type="molecule type" value="Genomic_DNA"/>
</dbReference>
<dbReference type="STRING" id="146817.SAMN04488502_102325"/>
<accession>A0A1G9QVU3</accession>
<dbReference type="InterPro" id="IPR003439">
    <property type="entry name" value="ABC_transporter-like_ATP-bd"/>
</dbReference>
<evidence type="ECO:0000256" key="4">
    <source>
        <dbReference type="ARBA" id="ARBA00022840"/>
    </source>
</evidence>
<dbReference type="GO" id="GO:0005524">
    <property type="term" value="F:ATP binding"/>
    <property type="evidence" value="ECO:0007669"/>
    <property type="project" value="UniProtKB-KW"/>
</dbReference>
<organism evidence="6 7">
    <name type="scientific">Dendrosporobacter quercicolus</name>
    <dbReference type="NCBI Taxonomy" id="146817"/>
    <lineage>
        <taxon>Bacteria</taxon>
        <taxon>Bacillati</taxon>
        <taxon>Bacillota</taxon>
        <taxon>Negativicutes</taxon>
        <taxon>Selenomonadales</taxon>
        <taxon>Sporomusaceae</taxon>
        <taxon>Dendrosporobacter</taxon>
    </lineage>
</organism>
<dbReference type="PROSITE" id="PS50893">
    <property type="entry name" value="ABC_TRANSPORTER_2"/>
    <property type="match status" value="1"/>
</dbReference>
<sequence length="263" mass="28689">MLTVKNIVKSYARPGIGWGRKRQIILQGISFTIRPGECVGLIGESGSGKSTLSRLVLGLEQPDSGEITIENQGVRSWRSSHPGQMSVVFQDYTTSANPRFTVEEIIAEPLVMLNKPARAVVTALLDKVGLPAALLGRYPHELSGGQLQRVCLARAISTRPRFLVLDEALSSLDVSVQAQILELLKGLKAELNLTYLFIAHDLQTITNLCNRVLFLYQGMIVEELASSRLFEAKNDYARQLLASVIPFGGCPAGRSSHSGEMGQ</sequence>
<keyword evidence="4 6" id="KW-0067">ATP-binding</keyword>
<evidence type="ECO:0000256" key="3">
    <source>
        <dbReference type="ARBA" id="ARBA00022741"/>
    </source>
</evidence>
<dbReference type="SMART" id="SM00382">
    <property type="entry name" value="AAA"/>
    <property type="match status" value="1"/>
</dbReference>
<protein>
    <submittedName>
        <fullName evidence="6">Nickel transport system ATP-binding protein</fullName>
    </submittedName>
</protein>
<dbReference type="PROSITE" id="PS00211">
    <property type="entry name" value="ABC_TRANSPORTER_1"/>
    <property type="match status" value="1"/>
</dbReference>
<keyword evidence="7" id="KW-1185">Reference proteome</keyword>